<dbReference type="EMBL" id="OX597823">
    <property type="protein sequence ID" value="CAI9728653.1"/>
    <property type="molecule type" value="Genomic_DNA"/>
</dbReference>
<accession>A0AA36B759</accession>
<dbReference type="AlphaFoldDB" id="A0AA36B759"/>
<proteinExistence type="predicted"/>
<dbReference type="Proteomes" id="UP001162480">
    <property type="component" value="Chromosome 10"/>
</dbReference>
<evidence type="ECO:0000313" key="2">
    <source>
        <dbReference type="Proteomes" id="UP001162480"/>
    </source>
</evidence>
<sequence length="206" mass="24035">MHCKIASLSNYVEIMMRNLNDLCCQMAIQGENQTFNGKLLFRLNLGRREFAQFHSLASISTKLLDDDLTVDIDHLKQLHNDMEIRFSDLLQMLVPQWFVDLFIVDPSEVDIDIQESFIQFQNNTAALARFKYGGYQKLRMNEEISKKYPLLWKNVKLLLLGFPTSYLIDSSFSRVMCLLSKTRNCFDLEKRGDLRLSLTALKQTKH</sequence>
<dbReference type="PANTHER" id="PTHR45913:SF19">
    <property type="entry name" value="LOW QUALITY PROTEIN: ZINC FINGER BED DOMAIN-CONTAINING PROTEIN 5-LIKE"/>
    <property type="match status" value="1"/>
</dbReference>
<protein>
    <submittedName>
        <fullName evidence="1">Uncharacterized protein</fullName>
    </submittedName>
</protein>
<organism evidence="1 2">
    <name type="scientific">Octopus vulgaris</name>
    <name type="common">Common octopus</name>
    <dbReference type="NCBI Taxonomy" id="6645"/>
    <lineage>
        <taxon>Eukaryota</taxon>
        <taxon>Metazoa</taxon>
        <taxon>Spiralia</taxon>
        <taxon>Lophotrochozoa</taxon>
        <taxon>Mollusca</taxon>
        <taxon>Cephalopoda</taxon>
        <taxon>Coleoidea</taxon>
        <taxon>Octopodiformes</taxon>
        <taxon>Octopoda</taxon>
        <taxon>Incirrata</taxon>
        <taxon>Octopodidae</taxon>
        <taxon>Octopus</taxon>
    </lineage>
</organism>
<keyword evidence="2" id="KW-1185">Reference proteome</keyword>
<name>A0AA36B759_OCTVU</name>
<evidence type="ECO:0000313" key="1">
    <source>
        <dbReference type="EMBL" id="CAI9728653.1"/>
    </source>
</evidence>
<gene>
    <name evidence="1" type="ORF">OCTVUL_1B011275</name>
</gene>
<dbReference type="PANTHER" id="PTHR45913">
    <property type="entry name" value="EPM2A-INTERACTING PROTEIN 1"/>
    <property type="match status" value="1"/>
</dbReference>
<reference evidence="1" key="1">
    <citation type="submission" date="2023-08" db="EMBL/GenBank/DDBJ databases">
        <authorList>
            <person name="Alioto T."/>
            <person name="Alioto T."/>
            <person name="Gomez Garrido J."/>
        </authorList>
    </citation>
    <scope>NUCLEOTIDE SEQUENCE</scope>
</reference>